<keyword evidence="6" id="KW-1185">Reference proteome</keyword>
<protein>
    <submittedName>
        <fullName evidence="5">Tetratricopeptide repeat protein</fullName>
    </submittedName>
</protein>
<comment type="caution">
    <text evidence="5">The sequence shown here is derived from an EMBL/GenBank/DDBJ whole genome shotgun (WGS) entry which is preliminary data.</text>
</comment>
<dbReference type="PANTHER" id="PTHR44858:SF1">
    <property type="entry name" value="UDP-N-ACETYLGLUCOSAMINE--PEPTIDE N-ACETYLGLUCOSAMINYLTRANSFERASE SPINDLY-RELATED"/>
    <property type="match status" value="1"/>
</dbReference>
<dbReference type="RefSeq" id="WP_342301164.1">
    <property type="nucleotide sequence ID" value="NZ_JBCEVZ010000085.1"/>
</dbReference>
<keyword evidence="4" id="KW-1133">Transmembrane helix</keyword>
<keyword evidence="4" id="KW-0812">Transmembrane</keyword>
<keyword evidence="1" id="KW-0677">Repeat</keyword>
<dbReference type="InterPro" id="IPR019734">
    <property type="entry name" value="TPR_rpt"/>
</dbReference>
<dbReference type="EMBL" id="JBCEVZ010000085">
    <property type="protein sequence ID" value="MEL5996636.1"/>
    <property type="molecule type" value="Genomic_DNA"/>
</dbReference>
<accession>A0ABU9M3E2</accession>
<gene>
    <name evidence="5" type="ORF">AAFH49_20675</name>
</gene>
<keyword evidence="2 3" id="KW-0802">TPR repeat</keyword>
<organism evidence="5 6">
    <name type="scientific">Hymenobacter segetis</name>
    <dbReference type="NCBI Taxonomy" id="2025509"/>
    <lineage>
        <taxon>Bacteria</taxon>
        <taxon>Pseudomonadati</taxon>
        <taxon>Bacteroidota</taxon>
        <taxon>Cytophagia</taxon>
        <taxon>Cytophagales</taxon>
        <taxon>Hymenobacteraceae</taxon>
        <taxon>Hymenobacter</taxon>
    </lineage>
</organism>
<evidence type="ECO:0000256" key="3">
    <source>
        <dbReference type="PROSITE-ProRule" id="PRU00339"/>
    </source>
</evidence>
<keyword evidence="4" id="KW-0472">Membrane</keyword>
<sequence>MAHFHPGTSPLARVWVLLEHHRPQQAAQLARQCLADDPTHAPTHVALAEALRQLDRLDEAREIAQTAIGLAPEAARGHHLLALILGQQGHLRKATAAIDQALQLDPTRGEFFGLRAQLCYVQGQYHAAIQCAGHGLQADARQADCLLWRALAQEKLARTTASDATFDQALRLAPNSALVHQWRGKLLLQRYEPQQAALHLTEALRLTPTKRALLPLLQQARRQQLWPAWLTQLHQKRQRDWSTDLPVSWTGPVIGILMPFFELRSWWQTRTDPLFQENIPGQRRVLAKRWGTTGAVVASIGIMGFACLSAGMPFSVMLLGLVMPLLMLAVGAMIRSKSD</sequence>
<feature type="transmembrane region" description="Helical" evidence="4">
    <location>
        <begin position="317"/>
        <end position="334"/>
    </location>
</feature>
<name>A0ABU9M3E2_9BACT</name>
<dbReference type="InterPro" id="IPR011990">
    <property type="entry name" value="TPR-like_helical_dom_sf"/>
</dbReference>
<dbReference type="PROSITE" id="PS50005">
    <property type="entry name" value="TPR"/>
    <property type="match status" value="1"/>
</dbReference>
<dbReference type="InterPro" id="IPR050498">
    <property type="entry name" value="Ycf3"/>
</dbReference>
<proteinExistence type="predicted"/>
<reference evidence="5 6" key="1">
    <citation type="journal article" date="2018" name="Arch. Microbiol.">
        <title>Hymenobacter segetis sp. nov., isolated from soil.</title>
        <authorList>
            <person name="Ten L.N."/>
            <person name="Lim S.J."/>
            <person name="Kim B.O."/>
            <person name="Kang I.K."/>
            <person name="Jung H.Y."/>
        </authorList>
    </citation>
    <scope>NUCLEOTIDE SEQUENCE [LARGE SCALE GENOMIC DNA]</scope>
    <source>
        <strain evidence="5 6">S7-3-11</strain>
    </source>
</reference>
<dbReference type="SUPFAM" id="SSF48452">
    <property type="entry name" value="TPR-like"/>
    <property type="match status" value="1"/>
</dbReference>
<dbReference type="Pfam" id="PF14559">
    <property type="entry name" value="TPR_19"/>
    <property type="match status" value="1"/>
</dbReference>
<dbReference type="PANTHER" id="PTHR44858">
    <property type="entry name" value="TETRATRICOPEPTIDE REPEAT PROTEIN 6"/>
    <property type="match status" value="1"/>
</dbReference>
<evidence type="ECO:0000256" key="4">
    <source>
        <dbReference type="SAM" id="Phobius"/>
    </source>
</evidence>
<evidence type="ECO:0000256" key="2">
    <source>
        <dbReference type="ARBA" id="ARBA00022803"/>
    </source>
</evidence>
<evidence type="ECO:0000256" key="1">
    <source>
        <dbReference type="ARBA" id="ARBA00022737"/>
    </source>
</evidence>
<dbReference type="Proteomes" id="UP001479606">
    <property type="component" value="Unassembled WGS sequence"/>
</dbReference>
<dbReference type="SMART" id="SM00028">
    <property type="entry name" value="TPR"/>
    <property type="match status" value="5"/>
</dbReference>
<evidence type="ECO:0000313" key="5">
    <source>
        <dbReference type="EMBL" id="MEL5996636.1"/>
    </source>
</evidence>
<evidence type="ECO:0000313" key="6">
    <source>
        <dbReference type="Proteomes" id="UP001479606"/>
    </source>
</evidence>
<feature type="repeat" description="TPR" evidence="3">
    <location>
        <begin position="75"/>
        <end position="108"/>
    </location>
</feature>
<dbReference type="Gene3D" id="1.25.40.10">
    <property type="entry name" value="Tetratricopeptide repeat domain"/>
    <property type="match status" value="1"/>
</dbReference>